<dbReference type="InterPro" id="IPR045323">
    <property type="entry name" value="CCDC34"/>
</dbReference>
<proteinExistence type="predicted"/>
<reference evidence="4" key="1">
    <citation type="submission" date="2003-08" db="EMBL/GenBank/DDBJ databases">
        <authorList>
            <person name="Birren B."/>
            <person name="Nusbaum C."/>
            <person name="Abebe A."/>
            <person name="Abouelleil A."/>
            <person name="Adekoya E."/>
            <person name="Ait-zahra M."/>
            <person name="Allen N."/>
            <person name="Allen T."/>
            <person name="An P."/>
            <person name="Anderson M."/>
            <person name="Anderson S."/>
            <person name="Arachchi H."/>
            <person name="Armbruster J."/>
            <person name="Bachantsang P."/>
            <person name="Baldwin J."/>
            <person name="Barry A."/>
            <person name="Bayul T."/>
            <person name="Blitshsteyn B."/>
            <person name="Bloom T."/>
            <person name="Blye J."/>
            <person name="Boguslavskiy L."/>
            <person name="Borowsky M."/>
            <person name="Boukhgalter B."/>
            <person name="Brunache A."/>
            <person name="Butler J."/>
            <person name="Calixte N."/>
            <person name="Calvo S."/>
            <person name="Camarata J."/>
            <person name="Campo K."/>
            <person name="Chang J."/>
            <person name="Cheshatsang Y."/>
            <person name="Citroen M."/>
            <person name="Collymore A."/>
            <person name="Considine T."/>
            <person name="Cook A."/>
            <person name="Cooke P."/>
            <person name="Corum B."/>
            <person name="Cuomo C."/>
            <person name="David R."/>
            <person name="Dawoe T."/>
            <person name="Degray S."/>
            <person name="Dodge S."/>
            <person name="Dooley K."/>
            <person name="Dorje P."/>
            <person name="Dorjee K."/>
            <person name="Dorris L."/>
            <person name="Duffey N."/>
            <person name="Dupes A."/>
            <person name="Elkins T."/>
            <person name="Engels R."/>
            <person name="Erickson J."/>
            <person name="Farina A."/>
            <person name="Faro S."/>
            <person name="Ferreira P."/>
            <person name="Fischer H."/>
            <person name="Fitzgerald M."/>
            <person name="Foley K."/>
            <person name="Gage D."/>
            <person name="Galagan J."/>
            <person name="Gearin G."/>
            <person name="Gnerre S."/>
            <person name="Gnirke A."/>
            <person name="Goyette A."/>
            <person name="Graham J."/>
            <person name="Grandbois E."/>
            <person name="Gyaltsen K."/>
            <person name="Hafez N."/>
            <person name="Hagopian D."/>
            <person name="Hagos B."/>
            <person name="Hall J."/>
            <person name="Hatcher B."/>
            <person name="Heller A."/>
            <person name="Higgins H."/>
            <person name="Honan T."/>
            <person name="Horn A."/>
            <person name="Houde N."/>
            <person name="Hughes L."/>
            <person name="Hulme W."/>
            <person name="Husby E."/>
            <person name="Iliev I."/>
            <person name="Jaffe D."/>
            <person name="Jones C."/>
            <person name="Kamal M."/>
            <person name="Kamat A."/>
            <person name="Kamvysselis M."/>
            <person name="Karlsson E."/>
            <person name="Kells C."/>
            <person name="Kieu A."/>
            <person name="Kisner P."/>
            <person name="Kodira C."/>
            <person name="Kulbokas E."/>
            <person name="Labutti K."/>
            <person name="Lama D."/>
            <person name="Landers T."/>
            <person name="Leger J."/>
            <person name="Levine S."/>
            <person name="Lewis D."/>
            <person name="Lewis T."/>
            <person name="Lindblad-toh K."/>
            <person name="Liu X."/>
            <person name="Lokyitsang T."/>
            <person name="Lokyitsang Y."/>
            <person name="Lucien O."/>
            <person name="Lui A."/>
            <person name="Ma L.J."/>
            <person name="Mabbitt R."/>
            <person name="Macdonald J."/>
            <person name="Maclean C."/>
            <person name="Major J."/>
            <person name="Manning J."/>
            <person name="Marabella R."/>
            <person name="Maru K."/>
            <person name="Matthews C."/>
            <person name="Mauceli E."/>
            <person name="Mccarthy M."/>
            <person name="Mcdonough S."/>
            <person name="Mcghee T."/>
            <person name="Meldrim J."/>
            <person name="Meneus L."/>
            <person name="Mesirov J."/>
            <person name="Mihalev A."/>
            <person name="Mihova T."/>
            <person name="Mikkelsen T."/>
            <person name="Mlenga V."/>
            <person name="Moru K."/>
            <person name="Mozes J."/>
            <person name="Mulrain L."/>
            <person name="Munson G."/>
            <person name="Naylor J."/>
            <person name="Newes C."/>
            <person name="Nguyen C."/>
            <person name="Nguyen N."/>
            <person name="Nguyen T."/>
            <person name="Nicol R."/>
            <person name="Nielsen C."/>
            <person name="Nizzari M."/>
            <person name="Norbu C."/>
            <person name="Norbu N."/>
            <person name="O'donnell P."/>
            <person name="Okoawo O."/>
            <person name="O'leary S."/>
            <person name="Omotosho B."/>
            <person name="O'neill K."/>
            <person name="Osman S."/>
            <person name="Parker S."/>
            <person name="Perrin D."/>
            <person name="Phunkhang P."/>
            <person name="Piqani B."/>
            <person name="Purcell S."/>
            <person name="Rachupka T."/>
            <person name="Ramasamy U."/>
            <person name="Rameau R."/>
            <person name="Ray V."/>
            <person name="Raymond C."/>
            <person name="Retta R."/>
            <person name="Richardson S."/>
            <person name="Rise C."/>
            <person name="Rodriguez J."/>
            <person name="Rogers J."/>
            <person name="Rogov P."/>
            <person name="Rutman M."/>
            <person name="Schupbach R."/>
            <person name="Seaman C."/>
            <person name="Settipalli S."/>
            <person name="Sharpe T."/>
            <person name="Sheridan J."/>
            <person name="Sherpa N."/>
            <person name="Shi J."/>
            <person name="Smirnov S."/>
            <person name="Smith C."/>
            <person name="Sougnez C."/>
            <person name="Spencer B."/>
            <person name="Stalker J."/>
            <person name="Stange-thomann N."/>
            <person name="Stavropoulos S."/>
            <person name="Stetson K."/>
            <person name="Stone C."/>
            <person name="Stone S."/>
            <person name="Stubbs M."/>
            <person name="Talamas J."/>
            <person name="Tchuinga P."/>
            <person name="Tenzing P."/>
            <person name="Tesfaye S."/>
            <person name="Theodore J."/>
            <person name="Thoulutsang Y."/>
            <person name="Topham K."/>
            <person name="Towey S."/>
            <person name="Tsamla T."/>
            <person name="Tsomo N."/>
            <person name="Vallee D."/>
            <person name="Vassiliev H."/>
            <person name="Venkataraman V."/>
            <person name="Vinson J."/>
            <person name="Vo A."/>
            <person name="Wade C."/>
            <person name="Wang S."/>
            <person name="Wangchuk T."/>
            <person name="Wangdi T."/>
            <person name="Whittaker C."/>
            <person name="Wilkinson J."/>
            <person name="Wu Y."/>
            <person name="Wyman D."/>
            <person name="Yadav S."/>
            <person name="Yang S."/>
            <person name="Yang X."/>
            <person name="Yeager S."/>
            <person name="Yee E."/>
            <person name="Young G."/>
            <person name="Zainoun J."/>
            <person name="Zembeck L."/>
            <person name="Zimmer A."/>
            <person name="Zody M."/>
            <person name="Lander E."/>
        </authorList>
    </citation>
    <scope>NUCLEOTIDE SEQUENCE [LARGE SCALE GENOMIC DNA]</scope>
</reference>
<dbReference type="AlphaFoldDB" id="H2YDW2"/>
<sequence length="371" mass="43450">MEDNKENSNELIKSLETNDPSPVIGRKKQLISSYSDASFTSGSSYSDEFASTPRSLDKKLDLPPKLSSTRNRGPADVANSSRTSWRERCNETRNLIEASEYAGKLSVWEEWMVRKLHEEQEKRRLLRAAEEKAKLEEKEKQAKKEERIKMGQQKHQEWVEERLYKLKLQKAKELHEVKLQKEIEAEKTRRLNEKAKDEYEAWRKKHEEIDRLKRVKEKEKLEAEKREKEEKRKQSEEAYQKWLERSKDKLPVSKLPASPTPAYINPNPWVGPEQNPTRRRPKSPEAVRIPLKCAGSFPKGHKFSHRPASAPRPQKRAPKALETHTPMRTGSVQHKRLIQTYTPLRFAGIRTSTPNKSSQRNRHPTNLSRQR</sequence>
<dbReference type="eggNOG" id="ENOG502RRPQ">
    <property type="taxonomic scope" value="Eukaryota"/>
</dbReference>
<feature type="region of interest" description="Disordered" evidence="1">
    <location>
        <begin position="1"/>
        <end position="86"/>
    </location>
</feature>
<reference evidence="3" key="2">
    <citation type="submission" date="2025-08" db="UniProtKB">
        <authorList>
            <consortium name="Ensembl"/>
        </authorList>
    </citation>
    <scope>IDENTIFICATION</scope>
</reference>
<dbReference type="Ensembl" id="ENSCSAVT00000003565.1">
    <property type="protein sequence ID" value="ENSCSAVP00000003510.1"/>
    <property type="gene ID" value="ENSCSAVG00000002089.1"/>
</dbReference>
<feature type="region of interest" description="Disordered" evidence="1">
    <location>
        <begin position="250"/>
        <end position="371"/>
    </location>
</feature>
<dbReference type="InterPro" id="IPR025259">
    <property type="entry name" value="CCDC34/181"/>
</dbReference>
<evidence type="ECO:0000313" key="3">
    <source>
        <dbReference type="Ensembl" id="ENSCSAVP00000003510.1"/>
    </source>
</evidence>
<accession>H2YDW2</accession>
<dbReference type="HOGENOM" id="CLU_745884_0_0_1"/>
<protein>
    <recommendedName>
        <fullName evidence="2">Coiled-coil domain-containing protein</fullName>
    </recommendedName>
</protein>
<evidence type="ECO:0000259" key="2">
    <source>
        <dbReference type="Pfam" id="PF13904"/>
    </source>
</evidence>
<feature type="compositionally biased region" description="Polar residues" evidence="1">
    <location>
        <begin position="30"/>
        <end position="46"/>
    </location>
</feature>
<feature type="compositionally biased region" description="Polar residues" evidence="1">
    <location>
        <begin position="9"/>
        <end position="20"/>
    </location>
</feature>
<keyword evidence="4" id="KW-1185">Reference proteome</keyword>
<dbReference type="STRING" id="51511.ENSCSAVP00000003510"/>
<dbReference type="Proteomes" id="UP000007875">
    <property type="component" value="Unassembled WGS sequence"/>
</dbReference>
<dbReference type="Pfam" id="PF13904">
    <property type="entry name" value="CCDC34"/>
    <property type="match status" value="1"/>
</dbReference>
<feature type="region of interest" description="Disordered" evidence="1">
    <location>
        <begin position="216"/>
        <end position="238"/>
    </location>
</feature>
<reference evidence="3" key="3">
    <citation type="submission" date="2025-09" db="UniProtKB">
        <authorList>
            <consortium name="Ensembl"/>
        </authorList>
    </citation>
    <scope>IDENTIFICATION</scope>
</reference>
<feature type="domain" description="Coiled-coil" evidence="2">
    <location>
        <begin position="105"/>
        <end position="269"/>
    </location>
</feature>
<evidence type="ECO:0000313" key="4">
    <source>
        <dbReference type="Proteomes" id="UP000007875"/>
    </source>
</evidence>
<feature type="compositionally biased region" description="Polar residues" evidence="1">
    <location>
        <begin position="350"/>
        <end position="371"/>
    </location>
</feature>
<organism evidence="3 4">
    <name type="scientific">Ciona savignyi</name>
    <name type="common">Pacific transparent sea squirt</name>
    <dbReference type="NCBI Taxonomy" id="51511"/>
    <lineage>
        <taxon>Eukaryota</taxon>
        <taxon>Metazoa</taxon>
        <taxon>Chordata</taxon>
        <taxon>Tunicata</taxon>
        <taxon>Ascidiacea</taxon>
        <taxon>Phlebobranchia</taxon>
        <taxon>Cionidae</taxon>
        <taxon>Ciona</taxon>
    </lineage>
</organism>
<name>H2YDW2_CIOSA</name>
<dbReference type="PANTHER" id="PTHR23247:SF2">
    <property type="entry name" value="COILED-COIL DOMAIN-CONTAINING PROTEIN 34"/>
    <property type="match status" value="1"/>
</dbReference>
<dbReference type="InParanoid" id="H2YDW2"/>
<feature type="region of interest" description="Disordered" evidence="1">
    <location>
        <begin position="132"/>
        <end position="152"/>
    </location>
</feature>
<evidence type="ECO:0000256" key="1">
    <source>
        <dbReference type="SAM" id="MobiDB-lite"/>
    </source>
</evidence>
<dbReference type="PANTHER" id="PTHR23247">
    <property type="entry name" value="NY-REN-41 ANTIGEN L15 -RELATED"/>
    <property type="match status" value="1"/>
</dbReference>